<proteinExistence type="predicted"/>
<sequence length="116" mass="13642">MLPFQVNDAIQLKLIKPQDREELYSLIDLNRVFLREWLGIVTTAIEKLITYLFNDLKLNRVIIQCAESNIRSRAIPEKLGFVNEGISRQAQWLYDHYENIVTYSLLSSEWQEGIVK</sequence>
<reference evidence="2 3" key="1">
    <citation type="submission" date="2018-06" db="EMBL/GenBank/DDBJ databases">
        <title>Isolation of heavy metals resistant Paenibacillus silvae NC2 from Gold-Copper mine in ZiJin, China.</title>
        <authorList>
            <person name="Xu J."/>
            <person name="Mazhar H.S."/>
            <person name="Rensing C."/>
        </authorList>
    </citation>
    <scope>NUCLEOTIDE SEQUENCE [LARGE SCALE GENOMIC DNA]</scope>
    <source>
        <strain evidence="2 3">NC2</strain>
    </source>
</reference>
<evidence type="ECO:0000313" key="3">
    <source>
        <dbReference type="Proteomes" id="UP000249204"/>
    </source>
</evidence>
<dbReference type="RefSeq" id="WP_111273319.1">
    <property type="nucleotide sequence ID" value="NZ_QKWW01000098.1"/>
</dbReference>
<dbReference type="GO" id="GO:0008999">
    <property type="term" value="F:protein-N-terminal-alanine acetyltransferase activity"/>
    <property type="evidence" value="ECO:0007669"/>
    <property type="project" value="TreeGrafter"/>
</dbReference>
<dbReference type="Pfam" id="PF13302">
    <property type="entry name" value="Acetyltransf_3"/>
    <property type="match status" value="1"/>
</dbReference>
<dbReference type="InterPro" id="IPR016181">
    <property type="entry name" value="Acyl_CoA_acyltransferase"/>
</dbReference>
<gene>
    <name evidence="2" type="ORF">DN757_27335</name>
</gene>
<feature type="domain" description="N-acetyltransferase" evidence="1">
    <location>
        <begin position="38"/>
        <end position="82"/>
    </location>
</feature>
<accession>A0A2W6N9N5</accession>
<dbReference type="Proteomes" id="UP000249204">
    <property type="component" value="Unassembled WGS sequence"/>
</dbReference>
<evidence type="ECO:0000259" key="1">
    <source>
        <dbReference type="Pfam" id="PF13302"/>
    </source>
</evidence>
<name>A0A2W6N9N5_9BACL</name>
<organism evidence="2 3">
    <name type="scientific">Paenibacillus silvae</name>
    <dbReference type="NCBI Taxonomy" id="1325358"/>
    <lineage>
        <taxon>Bacteria</taxon>
        <taxon>Bacillati</taxon>
        <taxon>Bacillota</taxon>
        <taxon>Bacilli</taxon>
        <taxon>Bacillales</taxon>
        <taxon>Paenibacillaceae</taxon>
        <taxon>Paenibacillus</taxon>
    </lineage>
</organism>
<dbReference type="GO" id="GO:1990189">
    <property type="term" value="F:protein N-terminal-serine acetyltransferase activity"/>
    <property type="evidence" value="ECO:0007669"/>
    <property type="project" value="TreeGrafter"/>
</dbReference>
<dbReference type="PANTHER" id="PTHR43441:SF12">
    <property type="entry name" value="RIBOSOMAL N-ACETYLTRANSFERASE YDAF-RELATED"/>
    <property type="match status" value="1"/>
</dbReference>
<dbReference type="GO" id="GO:0005737">
    <property type="term" value="C:cytoplasm"/>
    <property type="evidence" value="ECO:0007669"/>
    <property type="project" value="TreeGrafter"/>
</dbReference>
<dbReference type="InterPro" id="IPR051908">
    <property type="entry name" value="Ribosomal_N-acetyltransferase"/>
</dbReference>
<dbReference type="SUPFAM" id="SSF55729">
    <property type="entry name" value="Acyl-CoA N-acyltransferases (Nat)"/>
    <property type="match status" value="1"/>
</dbReference>
<dbReference type="Gene3D" id="3.40.630.30">
    <property type="match status" value="1"/>
</dbReference>
<protein>
    <recommendedName>
        <fullName evidence="1">N-acetyltransferase domain-containing protein</fullName>
    </recommendedName>
</protein>
<dbReference type="AlphaFoldDB" id="A0A2W6N9N5"/>
<dbReference type="InterPro" id="IPR000182">
    <property type="entry name" value="GNAT_dom"/>
</dbReference>
<evidence type="ECO:0000313" key="2">
    <source>
        <dbReference type="EMBL" id="PZT52441.1"/>
    </source>
</evidence>
<comment type="caution">
    <text evidence="2">The sequence shown here is derived from an EMBL/GenBank/DDBJ whole genome shotgun (WGS) entry which is preliminary data.</text>
</comment>
<dbReference type="PANTHER" id="PTHR43441">
    <property type="entry name" value="RIBOSOMAL-PROTEIN-SERINE ACETYLTRANSFERASE"/>
    <property type="match status" value="1"/>
</dbReference>
<dbReference type="EMBL" id="QKWW01000098">
    <property type="protein sequence ID" value="PZT52441.1"/>
    <property type="molecule type" value="Genomic_DNA"/>
</dbReference>